<reference evidence="1 2" key="1">
    <citation type="journal article" date="2023" name="Sci. Data">
        <title>Genome assembly of the Korean intertidal mud-creeper Batillaria attramentaria.</title>
        <authorList>
            <person name="Patra A.K."/>
            <person name="Ho P.T."/>
            <person name="Jun S."/>
            <person name="Lee S.J."/>
            <person name="Kim Y."/>
            <person name="Won Y.J."/>
        </authorList>
    </citation>
    <scope>NUCLEOTIDE SEQUENCE [LARGE SCALE GENOMIC DNA]</scope>
    <source>
        <strain evidence="1">Wonlab-2016</strain>
    </source>
</reference>
<name>A0ABD0J1U0_9CAEN</name>
<gene>
    <name evidence="1" type="ORF">BaRGS_00039892</name>
</gene>
<accession>A0ABD0J1U0</accession>
<comment type="caution">
    <text evidence="1">The sequence shown here is derived from an EMBL/GenBank/DDBJ whole genome shotgun (WGS) entry which is preliminary data.</text>
</comment>
<organism evidence="1 2">
    <name type="scientific">Batillaria attramentaria</name>
    <dbReference type="NCBI Taxonomy" id="370345"/>
    <lineage>
        <taxon>Eukaryota</taxon>
        <taxon>Metazoa</taxon>
        <taxon>Spiralia</taxon>
        <taxon>Lophotrochozoa</taxon>
        <taxon>Mollusca</taxon>
        <taxon>Gastropoda</taxon>
        <taxon>Caenogastropoda</taxon>
        <taxon>Sorbeoconcha</taxon>
        <taxon>Cerithioidea</taxon>
        <taxon>Batillariidae</taxon>
        <taxon>Batillaria</taxon>
    </lineage>
</organism>
<dbReference type="AlphaFoldDB" id="A0ABD0J1U0"/>
<proteinExistence type="predicted"/>
<sequence length="95" mass="11194">MWRPRWLRGIEVVRGSDHPWISISFCVASFFCGRSLWMWRPRWLRGIRGVRIRIIHGSQSVCNLWGPRWLGGIRRESTFGTSMDLNQLCVVSLFC</sequence>
<dbReference type="Proteomes" id="UP001519460">
    <property type="component" value="Unassembled WGS sequence"/>
</dbReference>
<keyword evidence="2" id="KW-1185">Reference proteome</keyword>
<protein>
    <submittedName>
        <fullName evidence="1">Uncharacterized protein</fullName>
    </submittedName>
</protein>
<evidence type="ECO:0000313" key="1">
    <source>
        <dbReference type="EMBL" id="KAK7450686.1"/>
    </source>
</evidence>
<dbReference type="EMBL" id="JACVVK020000736">
    <property type="protein sequence ID" value="KAK7450686.1"/>
    <property type="molecule type" value="Genomic_DNA"/>
</dbReference>
<evidence type="ECO:0000313" key="2">
    <source>
        <dbReference type="Proteomes" id="UP001519460"/>
    </source>
</evidence>